<evidence type="ECO:0000313" key="5">
    <source>
        <dbReference type="Proteomes" id="UP000230069"/>
    </source>
</evidence>
<dbReference type="FunCoup" id="A0A2G5EAK0">
    <property type="interactions" value="41"/>
</dbReference>
<reference evidence="4 5" key="1">
    <citation type="submission" date="2017-09" db="EMBL/GenBank/DDBJ databases">
        <title>WGS assembly of Aquilegia coerulea Goldsmith.</title>
        <authorList>
            <person name="Hodges S."/>
            <person name="Kramer E."/>
            <person name="Nordborg M."/>
            <person name="Tomkins J."/>
            <person name="Borevitz J."/>
            <person name="Derieg N."/>
            <person name="Yan J."/>
            <person name="Mihaltcheva S."/>
            <person name="Hayes R.D."/>
            <person name="Rokhsar D."/>
        </authorList>
    </citation>
    <scope>NUCLEOTIDE SEQUENCE [LARGE SCALE GENOMIC DNA]</scope>
    <source>
        <strain evidence="5">cv. Goldsmith</strain>
    </source>
</reference>
<accession>A0A2G5EAK0</accession>
<dbReference type="EMBL" id="KZ305027">
    <property type="protein sequence ID" value="PIA52798.1"/>
    <property type="molecule type" value="Genomic_DNA"/>
</dbReference>
<gene>
    <name evidence="4" type="ORF">AQUCO_01000574v1</name>
</gene>
<evidence type="ECO:0000256" key="2">
    <source>
        <dbReference type="ARBA" id="ARBA00023027"/>
    </source>
</evidence>
<dbReference type="GO" id="GO:0016853">
    <property type="term" value="F:isomerase activity"/>
    <property type="evidence" value="ECO:0007669"/>
    <property type="project" value="UniProtKB-KW"/>
</dbReference>
<comment type="similarity">
    <text evidence="1">Belongs to the NAD(P)-dependent epimerase/dehydratase family.</text>
</comment>
<keyword evidence="3" id="KW-0413">Isomerase</keyword>
<evidence type="ECO:0000256" key="3">
    <source>
        <dbReference type="ARBA" id="ARBA00023235"/>
    </source>
</evidence>
<organism evidence="4 5">
    <name type="scientific">Aquilegia coerulea</name>
    <name type="common">Rocky mountain columbine</name>
    <dbReference type="NCBI Taxonomy" id="218851"/>
    <lineage>
        <taxon>Eukaryota</taxon>
        <taxon>Viridiplantae</taxon>
        <taxon>Streptophyta</taxon>
        <taxon>Embryophyta</taxon>
        <taxon>Tracheophyta</taxon>
        <taxon>Spermatophyta</taxon>
        <taxon>Magnoliopsida</taxon>
        <taxon>Ranunculales</taxon>
        <taxon>Ranunculaceae</taxon>
        <taxon>Thalictroideae</taxon>
        <taxon>Aquilegia</taxon>
    </lineage>
</organism>
<dbReference type="CDD" id="cd05266">
    <property type="entry name" value="SDR_a4"/>
    <property type="match status" value="1"/>
</dbReference>
<name>A0A2G5EAK0_AQUCA</name>
<evidence type="ECO:0008006" key="6">
    <source>
        <dbReference type="Google" id="ProtNLM"/>
    </source>
</evidence>
<protein>
    <recommendedName>
        <fullName evidence="6">NAD-dependent epimerase/dehydratase domain-containing protein</fullName>
    </recommendedName>
</protein>
<proteinExistence type="inferred from homology"/>
<dbReference type="InParanoid" id="A0A2G5EAK0"/>
<keyword evidence="5" id="KW-1185">Reference proteome</keyword>
<dbReference type="InterPro" id="IPR036291">
    <property type="entry name" value="NAD(P)-bd_dom_sf"/>
</dbReference>
<evidence type="ECO:0000313" key="4">
    <source>
        <dbReference type="EMBL" id="PIA52798.1"/>
    </source>
</evidence>
<dbReference type="AlphaFoldDB" id="A0A2G5EAK0"/>
<dbReference type="Gene3D" id="3.40.50.720">
    <property type="entry name" value="NAD(P)-binding Rossmann-like Domain"/>
    <property type="match status" value="1"/>
</dbReference>
<dbReference type="STRING" id="218851.A0A2G5EAK0"/>
<dbReference type="SUPFAM" id="SSF51735">
    <property type="entry name" value="NAD(P)-binding Rossmann-fold domains"/>
    <property type="match status" value="1"/>
</dbReference>
<dbReference type="Proteomes" id="UP000230069">
    <property type="component" value="Unassembled WGS sequence"/>
</dbReference>
<dbReference type="OrthoDB" id="5824at2759"/>
<sequence length="358" mass="40180">MATCYVSDSYIASLHPFRLGKRSPSPPRFPNLITCSSSCSSNSLQLDKEKEKSRSTNRMFMLGFGYVAQFFAKELKKDNNWEVYGTCTSTMKKKKLEDMGFDVQLFDVNDKELRSLISLVDATHLLVSIPPVIGLGDPVLYQHRDLLRSQLCTGNFQWLCYLSSTSVYGECGGAWVDEDYPVKPTSSSAKSRLVAEKGWLDLCQDLRLSLQVFRLGGIYGPGRSALDTIMKQGSLTENQRMRAIKQYTSRVHVADICQALKASIGTPLPRRIYNIVDDDPASRAEVFAFAQTLVEKKWPGKMKNSNFLSGSISSQKILQGEKRVSNARLKDELGVRLIHPTYRSGLRSIIESMESPFL</sequence>
<evidence type="ECO:0000256" key="1">
    <source>
        <dbReference type="ARBA" id="ARBA00007637"/>
    </source>
</evidence>
<keyword evidence="2" id="KW-0520">NAD</keyword>
<dbReference type="PANTHER" id="PTHR43574">
    <property type="entry name" value="EPIMERASE-RELATED"/>
    <property type="match status" value="1"/>
</dbReference>